<organism evidence="1 2">
    <name type="scientific">Rhodoferax potami</name>
    <dbReference type="NCBI Taxonomy" id="3068338"/>
    <lineage>
        <taxon>Bacteria</taxon>
        <taxon>Pseudomonadati</taxon>
        <taxon>Pseudomonadota</taxon>
        <taxon>Betaproteobacteria</taxon>
        <taxon>Burkholderiales</taxon>
        <taxon>Comamonadaceae</taxon>
        <taxon>Rhodoferax</taxon>
    </lineage>
</organism>
<name>A0ABU3KSF5_9BURK</name>
<sequence>MAEWQSSPGHTLLVPSGPSGLHLFVLILGPVVVPSYGTAPQLSIVSATSIRDGIPHDPACELYPGEHPFIQHPSYIAYRHLRIDSAAHVEKMISSAMWAPHEPCADVLLQRIVAGVCKSKLTPREFKQLFGCF</sequence>
<dbReference type="Proteomes" id="UP001321700">
    <property type="component" value="Unassembled WGS sequence"/>
</dbReference>
<accession>A0ABU3KSF5</accession>
<protein>
    <submittedName>
        <fullName evidence="1">Uncharacterized protein</fullName>
    </submittedName>
</protein>
<dbReference type="EMBL" id="JAVBIK010000003">
    <property type="protein sequence ID" value="MDT7520699.1"/>
    <property type="molecule type" value="Genomic_DNA"/>
</dbReference>
<reference evidence="1 2" key="1">
    <citation type="submission" date="2023-08" db="EMBL/GenBank/DDBJ databases">
        <title>Rhodoferax potami sp. nov. and Rhodoferax mekongensis sp. nov., isolated from the Mekong River in Thailand.</title>
        <authorList>
            <person name="Kitikhun S."/>
            <person name="Charoenyingcharoen P."/>
            <person name="Siriarchawattana P."/>
            <person name="Likhitrattanapisal S."/>
            <person name="Nilsakha T."/>
            <person name="Chanpet A."/>
            <person name="Rattanawaree P."/>
            <person name="Ingsriswang S."/>
        </authorList>
    </citation>
    <scope>NUCLEOTIDE SEQUENCE [LARGE SCALE GENOMIC DNA]</scope>
    <source>
        <strain evidence="1 2">TBRC 17660</strain>
    </source>
</reference>
<evidence type="ECO:0000313" key="1">
    <source>
        <dbReference type="EMBL" id="MDT7520699.1"/>
    </source>
</evidence>
<dbReference type="RefSeq" id="WP_313876372.1">
    <property type="nucleotide sequence ID" value="NZ_JAVBIK010000003.1"/>
</dbReference>
<keyword evidence="2" id="KW-1185">Reference proteome</keyword>
<comment type="caution">
    <text evidence="1">The sequence shown here is derived from an EMBL/GenBank/DDBJ whole genome shotgun (WGS) entry which is preliminary data.</text>
</comment>
<evidence type="ECO:0000313" key="2">
    <source>
        <dbReference type="Proteomes" id="UP001321700"/>
    </source>
</evidence>
<gene>
    <name evidence="1" type="ORF">RAE19_18805</name>
</gene>
<proteinExistence type="predicted"/>